<dbReference type="AlphaFoldDB" id="A0A2G8JBS3"/>
<dbReference type="GO" id="GO:0000278">
    <property type="term" value="P:mitotic cell cycle"/>
    <property type="evidence" value="ECO:0007669"/>
    <property type="project" value="TreeGrafter"/>
</dbReference>
<dbReference type="STRING" id="307972.A0A2G8JBS3"/>
<dbReference type="InterPro" id="IPR015943">
    <property type="entry name" value="WD40/YVTN_repeat-like_dom_sf"/>
</dbReference>
<dbReference type="Gene3D" id="2.130.10.10">
    <property type="entry name" value="YVTN repeat-like/Quinoprotein amine dehydrogenase"/>
    <property type="match status" value="1"/>
</dbReference>
<dbReference type="GO" id="GO:0036064">
    <property type="term" value="C:ciliary basal body"/>
    <property type="evidence" value="ECO:0007669"/>
    <property type="project" value="TreeGrafter"/>
</dbReference>
<sequence>MKGHKDAVCCITFNWNDTHIASGSSSGEILIHNVVSGQSGTLLMTPAGQAIRDIQYSYFKKSYLAAVSDDGGLYLWDTNSTKLLASFSGAHKAPATALAFSPLNNLLLASCGLDKKIICYDVMGHTVIKTMVVDSPLTSLTFMHDGATLAAGSSRGKIFIFDLRKGAAPIKTLVGHKSSIQCLRFQHNASAAKVNGTMGSASKTKSTPSQNHHSGVKKSNQQALTPDPGVVPRTKGETPSASVKQDVIDVDIRQPLPREDGERPDSYGTAVISPLHDDKKKDSSNSYSSGRIDGVGNNSDSYNNSLTAGGIFSPLPNTSTTSDTRRTPIGSVSQSSSPYTAIQPIKSDVSNRTGPSRNANNSALPPFSAISPPQSASSSFPSSVGADSHQYSVDSIPDKAKFGTVETHSLERTDRVTKQSDIDHGRGTSPQLGLTDGSSMQASSDDPQRSATAVVVQQGSREVAVATGRTQGGPLPETFQAEFIRNMIEDCLEDFKADVHRDITNLQVEMLRQFQIQQNEIQQLLKKYSVNEELLTEVERLREENKRLKSTF</sequence>
<evidence type="ECO:0000259" key="2">
    <source>
        <dbReference type="Pfam" id="PF12894"/>
    </source>
</evidence>
<dbReference type="OrthoDB" id="1602884at2759"/>
<dbReference type="GO" id="GO:0000922">
    <property type="term" value="C:spindle pole"/>
    <property type="evidence" value="ECO:0007669"/>
    <property type="project" value="TreeGrafter"/>
</dbReference>
<dbReference type="GO" id="GO:0007020">
    <property type="term" value="P:microtubule nucleation"/>
    <property type="evidence" value="ECO:0007669"/>
    <property type="project" value="TreeGrafter"/>
</dbReference>
<feature type="compositionally biased region" description="Basic and acidic residues" evidence="1">
    <location>
        <begin position="246"/>
        <end position="265"/>
    </location>
</feature>
<dbReference type="Proteomes" id="UP000230750">
    <property type="component" value="Unassembled WGS sequence"/>
</dbReference>
<accession>A0A2G8JBS3</accession>
<proteinExistence type="predicted"/>
<dbReference type="Pfam" id="PF00400">
    <property type="entry name" value="WD40"/>
    <property type="match status" value="1"/>
</dbReference>
<dbReference type="SMART" id="SM00320">
    <property type="entry name" value="WD40"/>
    <property type="match status" value="5"/>
</dbReference>
<feature type="compositionally biased region" description="Polar residues" evidence="1">
    <location>
        <begin position="348"/>
        <end position="363"/>
    </location>
</feature>
<dbReference type="InterPro" id="IPR024977">
    <property type="entry name" value="Apc4-like_WD40_dom"/>
</dbReference>
<feature type="compositionally biased region" description="Polar residues" evidence="1">
    <location>
        <begin position="197"/>
        <end position="224"/>
    </location>
</feature>
<dbReference type="Pfam" id="PF12894">
    <property type="entry name" value="ANAPC4_WD40"/>
    <property type="match status" value="1"/>
</dbReference>
<reference evidence="3 4" key="1">
    <citation type="journal article" date="2017" name="PLoS Biol.">
        <title>The sea cucumber genome provides insights into morphological evolution and visceral regeneration.</title>
        <authorList>
            <person name="Zhang X."/>
            <person name="Sun L."/>
            <person name="Yuan J."/>
            <person name="Sun Y."/>
            <person name="Gao Y."/>
            <person name="Zhang L."/>
            <person name="Li S."/>
            <person name="Dai H."/>
            <person name="Hamel J.F."/>
            <person name="Liu C."/>
            <person name="Yu Y."/>
            <person name="Liu S."/>
            <person name="Lin W."/>
            <person name="Guo K."/>
            <person name="Jin S."/>
            <person name="Xu P."/>
            <person name="Storey K.B."/>
            <person name="Huan P."/>
            <person name="Zhang T."/>
            <person name="Zhou Y."/>
            <person name="Zhang J."/>
            <person name="Lin C."/>
            <person name="Li X."/>
            <person name="Xing L."/>
            <person name="Huo D."/>
            <person name="Sun M."/>
            <person name="Wang L."/>
            <person name="Mercier A."/>
            <person name="Li F."/>
            <person name="Yang H."/>
            <person name="Xiang J."/>
        </authorList>
    </citation>
    <scope>NUCLEOTIDE SEQUENCE [LARGE SCALE GENOMIC DNA]</scope>
    <source>
        <strain evidence="3">Shaxun</strain>
        <tissue evidence="3">Muscle</tissue>
    </source>
</reference>
<evidence type="ECO:0000313" key="3">
    <source>
        <dbReference type="EMBL" id="PIK33196.1"/>
    </source>
</evidence>
<name>A0A2G8JBS3_STIJA</name>
<feature type="region of interest" description="Disordered" evidence="1">
    <location>
        <begin position="195"/>
        <end position="452"/>
    </location>
</feature>
<dbReference type="SUPFAM" id="SSF50978">
    <property type="entry name" value="WD40 repeat-like"/>
    <property type="match status" value="1"/>
</dbReference>
<feature type="compositionally biased region" description="Polar residues" evidence="1">
    <location>
        <begin position="296"/>
        <end position="307"/>
    </location>
</feature>
<gene>
    <name evidence="3" type="ORF">BSL78_29991</name>
</gene>
<feature type="domain" description="Anaphase-promoting complex subunit 4-like WD40" evidence="2">
    <location>
        <begin position="100"/>
        <end position="187"/>
    </location>
</feature>
<dbReference type="InterPro" id="IPR052818">
    <property type="entry name" value="NEDD1_Spindle_Assembly"/>
</dbReference>
<dbReference type="GO" id="GO:0043015">
    <property type="term" value="F:gamma-tubulin binding"/>
    <property type="evidence" value="ECO:0007669"/>
    <property type="project" value="TreeGrafter"/>
</dbReference>
<dbReference type="PANTHER" id="PTHR44414:SF1">
    <property type="entry name" value="PROTEIN NEDD1"/>
    <property type="match status" value="1"/>
</dbReference>
<dbReference type="GO" id="GO:0005813">
    <property type="term" value="C:centrosome"/>
    <property type="evidence" value="ECO:0007669"/>
    <property type="project" value="TreeGrafter"/>
</dbReference>
<evidence type="ECO:0000313" key="4">
    <source>
        <dbReference type="Proteomes" id="UP000230750"/>
    </source>
</evidence>
<keyword evidence="4" id="KW-1185">Reference proteome</keyword>
<protein>
    <recommendedName>
        <fullName evidence="2">Anaphase-promoting complex subunit 4-like WD40 domain-containing protein</fullName>
    </recommendedName>
</protein>
<evidence type="ECO:0000256" key="1">
    <source>
        <dbReference type="SAM" id="MobiDB-lite"/>
    </source>
</evidence>
<dbReference type="InterPro" id="IPR001680">
    <property type="entry name" value="WD40_rpt"/>
</dbReference>
<dbReference type="PANTHER" id="PTHR44414">
    <property type="entry name" value="PROTEIN NEDD1"/>
    <property type="match status" value="1"/>
</dbReference>
<feature type="compositionally biased region" description="Low complexity" evidence="1">
    <location>
        <begin position="365"/>
        <end position="383"/>
    </location>
</feature>
<dbReference type="GO" id="GO:0005737">
    <property type="term" value="C:cytoplasm"/>
    <property type="evidence" value="ECO:0007669"/>
    <property type="project" value="TreeGrafter"/>
</dbReference>
<feature type="compositionally biased region" description="Basic and acidic residues" evidence="1">
    <location>
        <begin position="408"/>
        <end position="426"/>
    </location>
</feature>
<dbReference type="EMBL" id="MRZV01002700">
    <property type="protein sequence ID" value="PIK33196.1"/>
    <property type="molecule type" value="Genomic_DNA"/>
</dbReference>
<feature type="compositionally biased region" description="Polar residues" evidence="1">
    <location>
        <begin position="428"/>
        <end position="452"/>
    </location>
</feature>
<feature type="compositionally biased region" description="Polar residues" evidence="1">
    <location>
        <begin position="330"/>
        <end position="340"/>
    </location>
</feature>
<dbReference type="GO" id="GO:0005814">
    <property type="term" value="C:centriole"/>
    <property type="evidence" value="ECO:0007669"/>
    <property type="project" value="TreeGrafter"/>
</dbReference>
<organism evidence="3 4">
    <name type="scientific">Stichopus japonicus</name>
    <name type="common">Sea cucumber</name>
    <dbReference type="NCBI Taxonomy" id="307972"/>
    <lineage>
        <taxon>Eukaryota</taxon>
        <taxon>Metazoa</taxon>
        <taxon>Echinodermata</taxon>
        <taxon>Eleutherozoa</taxon>
        <taxon>Echinozoa</taxon>
        <taxon>Holothuroidea</taxon>
        <taxon>Aspidochirotacea</taxon>
        <taxon>Aspidochirotida</taxon>
        <taxon>Stichopodidae</taxon>
        <taxon>Apostichopus</taxon>
    </lineage>
</organism>
<comment type="caution">
    <text evidence="3">The sequence shown here is derived from an EMBL/GenBank/DDBJ whole genome shotgun (WGS) entry which is preliminary data.</text>
</comment>
<dbReference type="InterPro" id="IPR036322">
    <property type="entry name" value="WD40_repeat_dom_sf"/>
</dbReference>